<protein>
    <submittedName>
        <fullName evidence="6">Zinc finger, DksA/TraR C4-type</fullName>
    </submittedName>
</protein>
<name>A0A6J5L1J7_9CAUD</name>
<evidence type="ECO:0000313" key="6">
    <source>
        <dbReference type="EMBL" id="CAB4127166.1"/>
    </source>
</evidence>
<keyword evidence="1" id="KW-0479">Metal-binding</keyword>
<dbReference type="PANTHER" id="PTHR38777:SF1">
    <property type="entry name" value="DNAK SUPPRESSOR PROTEIN"/>
    <property type="match status" value="1"/>
</dbReference>
<gene>
    <name evidence="6" type="ORF">UFOVP84_63</name>
</gene>
<feature type="domain" description="Zinc finger DksA/TraR C4-type" evidence="5">
    <location>
        <begin position="39"/>
        <end position="67"/>
    </location>
</feature>
<reference evidence="6" key="1">
    <citation type="submission" date="2020-04" db="EMBL/GenBank/DDBJ databases">
        <authorList>
            <person name="Chiriac C."/>
            <person name="Salcher M."/>
            <person name="Ghai R."/>
            <person name="Kavagutti S V."/>
        </authorList>
    </citation>
    <scope>NUCLEOTIDE SEQUENCE</scope>
</reference>
<feature type="zinc finger region" description="dksA C4-type" evidence="4">
    <location>
        <begin position="42"/>
        <end position="66"/>
    </location>
</feature>
<evidence type="ECO:0000256" key="3">
    <source>
        <dbReference type="ARBA" id="ARBA00022833"/>
    </source>
</evidence>
<dbReference type="PROSITE" id="PS51128">
    <property type="entry name" value="ZF_DKSA_2"/>
    <property type="match status" value="1"/>
</dbReference>
<dbReference type="PANTHER" id="PTHR38777">
    <property type="entry name" value="FELS-2 PROPHAGE PROTEIN"/>
    <property type="match status" value="1"/>
</dbReference>
<dbReference type="GO" id="GO:0008270">
    <property type="term" value="F:zinc ion binding"/>
    <property type="evidence" value="ECO:0007669"/>
    <property type="project" value="UniProtKB-KW"/>
</dbReference>
<dbReference type="InterPro" id="IPR000962">
    <property type="entry name" value="Znf_DskA_TraR"/>
</dbReference>
<dbReference type="Gene3D" id="1.20.120.910">
    <property type="entry name" value="DksA, coiled-coil domain"/>
    <property type="match status" value="1"/>
</dbReference>
<evidence type="ECO:0000256" key="4">
    <source>
        <dbReference type="PROSITE-ProRule" id="PRU00510"/>
    </source>
</evidence>
<dbReference type="GO" id="GO:1900378">
    <property type="term" value="P:positive regulation of secondary metabolite biosynthetic process"/>
    <property type="evidence" value="ECO:0007669"/>
    <property type="project" value="TreeGrafter"/>
</dbReference>
<evidence type="ECO:0000256" key="2">
    <source>
        <dbReference type="ARBA" id="ARBA00022771"/>
    </source>
</evidence>
<organism evidence="6">
    <name type="scientific">uncultured Caudovirales phage</name>
    <dbReference type="NCBI Taxonomy" id="2100421"/>
    <lineage>
        <taxon>Viruses</taxon>
        <taxon>Duplodnaviria</taxon>
        <taxon>Heunggongvirae</taxon>
        <taxon>Uroviricota</taxon>
        <taxon>Caudoviricetes</taxon>
        <taxon>Peduoviridae</taxon>
        <taxon>Maltschvirus</taxon>
        <taxon>Maltschvirus maltsch</taxon>
    </lineage>
</organism>
<evidence type="ECO:0000256" key="1">
    <source>
        <dbReference type="ARBA" id="ARBA00022723"/>
    </source>
</evidence>
<dbReference type="EMBL" id="LR796208">
    <property type="protein sequence ID" value="CAB4127166.1"/>
    <property type="molecule type" value="Genomic_DNA"/>
</dbReference>
<proteinExistence type="predicted"/>
<dbReference type="Pfam" id="PF01258">
    <property type="entry name" value="zf-dskA_traR"/>
    <property type="match status" value="1"/>
</dbReference>
<evidence type="ECO:0000259" key="5">
    <source>
        <dbReference type="Pfam" id="PF01258"/>
    </source>
</evidence>
<sequence>MGLKMSGYLGGDCGAINAQAIIDDNIALTISLIPRGDSLRRCLECDEAIPEPRRLALPGVKTCIPCQINKDKRRPKIIAVTKML</sequence>
<dbReference type="SUPFAM" id="SSF57716">
    <property type="entry name" value="Glucocorticoid receptor-like (DNA-binding domain)"/>
    <property type="match status" value="1"/>
</dbReference>
<accession>A0A6J5L1J7</accession>
<keyword evidence="2" id="KW-0863">Zinc-finger</keyword>
<keyword evidence="3" id="KW-0862">Zinc</keyword>